<dbReference type="Pfam" id="PF08240">
    <property type="entry name" value="ADH_N"/>
    <property type="match status" value="1"/>
</dbReference>
<dbReference type="SUPFAM" id="SSF50129">
    <property type="entry name" value="GroES-like"/>
    <property type="match status" value="1"/>
</dbReference>
<dbReference type="InterPro" id="IPR013154">
    <property type="entry name" value="ADH-like_N"/>
</dbReference>
<name>A0ABR0JU80_9EURO</name>
<accession>A0ABR0JU80</accession>
<sequence>MPANLPKTYKVGVFKEQGKPLTFEERELKLPEDGQVLVKVLACGVCHSDSMVRIGAFGNGFPIVPGHEIIGEIAAIPSSEKRWKEGDRVGGPWHGGHDNTCKSCRRGLAQMCENEVINGVTRDGGYGQYVTLRTEAVVSIPKDVDPVEFAPQLCAGVTVFNALRQQRIFPGETVAVQGLGGLGHLALQYVSKSGYRTVAISSSSTKKDFATKLGAHDYIDGSKGDIGKQLQELGGAACILLTAPNKKLIPQLLGGLGPLGKLVVLAAMDGPAEIDTNAMIGKGLSVSAWPSGQAQDSEDTIVFAQVHGVECMVEKFPLEQANEALEKMEKGDIRFRGVLTPNN</sequence>
<evidence type="ECO:0000256" key="4">
    <source>
        <dbReference type="ARBA" id="ARBA00022833"/>
    </source>
</evidence>
<dbReference type="InterPro" id="IPR013149">
    <property type="entry name" value="ADH-like_C"/>
</dbReference>
<evidence type="ECO:0000259" key="6">
    <source>
        <dbReference type="SMART" id="SM00829"/>
    </source>
</evidence>
<protein>
    <recommendedName>
        <fullName evidence="6">Enoyl reductase (ER) domain-containing protein</fullName>
    </recommendedName>
</protein>
<dbReference type="Gene3D" id="3.40.50.720">
    <property type="entry name" value="NAD(P)-binding Rossmann-like Domain"/>
    <property type="match status" value="1"/>
</dbReference>
<keyword evidence="8" id="KW-1185">Reference proteome</keyword>
<evidence type="ECO:0000256" key="5">
    <source>
        <dbReference type="ARBA" id="ARBA00023002"/>
    </source>
</evidence>
<keyword evidence="3" id="KW-0479">Metal-binding</keyword>
<evidence type="ECO:0000256" key="3">
    <source>
        <dbReference type="ARBA" id="ARBA00022723"/>
    </source>
</evidence>
<dbReference type="Pfam" id="PF00107">
    <property type="entry name" value="ADH_zinc_N"/>
    <property type="match status" value="1"/>
</dbReference>
<feature type="domain" description="Enoyl reductase (ER)" evidence="6">
    <location>
        <begin position="18"/>
        <end position="339"/>
    </location>
</feature>
<reference evidence="7 8" key="1">
    <citation type="submission" date="2023-08" db="EMBL/GenBank/DDBJ databases">
        <title>Black Yeasts Isolated from many extreme environments.</title>
        <authorList>
            <person name="Coleine C."/>
            <person name="Stajich J.E."/>
            <person name="Selbmann L."/>
        </authorList>
    </citation>
    <scope>NUCLEOTIDE SEQUENCE [LARGE SCALE GENOMIC DNA]</scope>
    <source>
        <strain evidence="7 8">CCFEE 5885</strain>
    </source>
</reference>
<dbReference type="InterPro" id="IPR020843">
    <property type="entry name" value="ER"/>
</dbReference>
<organism evidence="7 8">
    <name type="scientific">Lithohypha guttulata</name>
    <dbReference type="NCBI Taxonomy" id="1690604"/>
    <lineage>
        <taxon>Eukaryota</taxon>
        <taxon>Fungi</taxon>
        <taxon>Dikarya</taxon>
        <taxon>Ascomycota</taxon>
        <taxon>Pezizomycotina</taxon>
        <taxon>Eurotiomycetes</taxon>
        <taxon>Chaetothyriomycetidae</taxon>
        <taxon>Chaetothyriales</taxon>
        <taxon>Trichomeriaceae</taxon>
        <taxon>Lithohypha</taxon>
    </lineage>
</organism>
<proteinExistence type="inferred from homology"/>
<dbReference type="EMBL" id="JAVRRG010000369">
    <property type="protein sequence ID" value="KAK5071358.1"/>
    <property type="molecule type" value="Genomic_DNA"/>
</dbReference>
<gene>
    <name evidence="7" type="ORF">LTR24_010591</name>
</gene>
<keyword evidence="4" id="KW-0862">Zinc</keyword>
<dbReference type="Gene3D" id="3.90.180.10">
    <property type="entry name" value="Medium-chain alcohol dehydrogenases, catalytic domain"/>
    <property type="match status" value="1"/>
</dbReference>
<comment type="cofactor">
    <cofactor evidence="1">
        <name>Zn(2+)</name>
        <dbReference type="ChEBI" id="CHEBI:29105"/>
    </cofactor>
</comment>
<dbReference type="PANTHER" id="PTHR42940:SF7">
    <property type="entry name" value="ALCOHOL DEHYDROGENASE-LIKE N-TERMINAL DOMAIN-CONTAINING PROTEIN"/>
    <property type="match status" value="1"/>
</dbReference>
<evidence type="ECO:0000256" key="1">
    <source>
        <dbReference type="ARBA" id="ARBA00001947"/>
    </source>
</evidence>
<dbReference type="InterPro" id="IPR011032">
    <property type="entry name" value="GroES-like_sf"/>
</dbReference>
<dbReference type="PANTHER" id="PTHR42940">
    <property type="entry name" value="ALCOHOL DEHYDROGENASE 1-RELATED"/>
    <property type="match status" value="1"/>
</dbReference>
<dbReference type="SUPFAM" id="SSF51735">
    <property type="entry name" value="NAD(P)-binding Rossmann-fold domains"/>
    <property type="match status" value="1"/>
</dbReference>
<dbReference type="Proteomes" id="UP001345013">
    <property type="component" value="Unassembled WGS sequence"/>
</dbReference>
<comment type="caution">
    <text evidence="7">The sequence shown here is derived from an EMBL/GenBank/DDBJ whole genome shotgun (WGS) entry which is preliminary data.</text>
</comment>
<keyword evidence="5" id="KW-0560">Oxidoreductase</keyword>
<evidence type="ECO:0000313" key="8">
    <source>
        <dbReference type="Proteomes" id="UP001345013"/>
    </source>
</evidence>
<dbReference type="InterPro" id="IPR036291">
    <property type="entry name" value="NAD(P)-bd_dom_sf"/>
</dbReference>
<evidence type="ECO:0000313" key="7">
    <source>
        <dbReference type="EMBL" id="KAK5071358.1"/>
    </source>
</evidence>
<comment type="similarity">
    <text evidence="2">Belongs to the zinc-containing alcohol dehydrogenase family.</text>
</comment>
<evidence type="ECO:0000256" key="2">
    <source>
        <dbReference type="ARBA" id="ARBA00008072"/>
    </source>
</evidence>
<dbReference type="SMART" id="SM00829">
    <property type="entry name" value="PKS_ER"/>
    <property type="match status" value="1"/>
</dbReference>